<name>A0A2W1L6W6_9BACL</name>
<dbReference type="OrthoDB" id="2026446at2"/>
<keyword evidence="8" id="KW-1185">Reference proteome</keyword>
<gene>
    <name evidence="7" type="ORF">DNH61_15310</name>
</gene>
<feature type="compositionally biased region" description="Basic and acidic residues" evidence="5">
    <location>
        <begin position="50"/>
        <end position="59"/>
    </location>
</feature>
<dbReference type="CDD" id="cd01392">
    <property type="entry name" value="HTH_LacI"/>
    <property type="match status" value="1"/>
</dbReference>
<evidence type="ECO:0000259" key="6">
    <source>
        <dbReference type="PROSITE" id="PS50932"/>
    </source>
</evidence>
<evidence type="ECO:0000256" key="2">
    <source>
        <dbReference type="ARBA" id="ARBA00023015"/>
    </source>
</evidence>
<keyword evidence="2" id="KW-0805">Transcription regulation</keyword>
<dbReference type="Gene3D" id="3.40.50.2300">
    <property type="match status" value="2"/>
</dbReference>
<protein>
    <recommendedName>
        <fullName evidence="6">HTH lacI-type domain-containing protein</fullName>
    </recommendedName>
</protein>
<dbReference type="SUPFAM" id="SSF53822">
    <property type="entry name" value="Periplasmic binding protein-like I"/>
    <property type="match status" value="1"/>
</dbReference>
<feature type="compositionally biased region" description="Polar residues" evidence="5">
    <location>
        <begin position="74"/>
        <end position="99"/>
    </location>
</feature>
<proteinExistence type="predicted"/>
<feature type="region of interest" description="Disordered" evidence="5">
    <location>
        <begin position="50"/>
        <end position="99"/>
    </location>
</feature>
<dbReference type="EMBL" id="QKRB01000046">
    <property type="protein sequence ID" value="PZD95006.1"/>
    <property type="molecule type" value="Genomic_DNA"/>
</dbReference>
<keyword evidence="1" id="KW-0678">Repressor</keyword>
<dbReference type="PROSITE" id="PS50932">
    <property type="entry name" value="HTH_LACI_2"/>
    <property type="match status" value="1"/>
</dbReference>
<dbReference type="SUPFAM" id="SSF47413">
    <property type="entry name" value="lambda repressor-like DNA-binding domains"/>
    <property type="match status" value="1"/>
</dbReference>
<organism evidence="7 8">
    <name type="scientific">Paenibacillus sambharensis</name>
    <dbReference type="NCBI Taxonomy" id="1803190"/>
    <lineage>
        <taxon>Bacteria</taxon>
        <taxon>Bacillati</taxon>
        <taxon>Bacillota</taxon>
        <taxon>Bacilli</taxon>
        <taxon>Bacillales</taxon>
        <taxon>Paenibacillaceae</taxon>
        <taxon>Paenibacillus</taxon>
    </lineage>
</organism>
<evidence type="ECO:0000256" key="4">
    <source>
        <dbReference type="ARBA" id="ARBA00023163"/>
    </source>
</evidence>
<keyword evidence="4" id="KW-0804">Transcription</keyword>
<evidence type="ECO:0000256" key="5">
    <source>
        <dbReference type="SAM" id="MobiDB-lite"/>
    </source>
</evidence>
<dbReference type="AlphaFoldDB" id="A0A2W1L6W6"/>
<dbReference type="GO" id="GO:0003700">
    <property type="term" value="F:DNA-binding transcription factor activity"/>
    <property type="evidence" value="ECO:0007669"/>
    <property type="project" value="TreeGrafter"/>
</dbReference>
<dbReference type="InterPro" id="IPR010982">
    <property type="entry name" value="Lambda_DNA-bd_dom_sf"/>
</dbReference>
<dbReference type="InterPro" id="IPR028082">
    <property type="entry name" value="Peripla_BP_I"/>
</dbReference>
<dbReference type="GO" id="GO:0000976">
    <property type="term" value="F:transcription cis-regulatory region binding"/>
    <property type="evidence" value="ECO:0007669"/>
    <property type="project" value="TreeGrafter"/>
</dbReference>
<dbReference type="InterPro" id="IPR000843">
    <property type="entry name" value="HTH_LacI"/>
</dbReference>
<dbReference type="PANTHER" id="PTHR30146:SF148">
    <property type="entry name" value="HTH-TYPE TRANSCRIPTIONAL REPRESSOR PURR-RELATED"/>
    <property type="match status" value="1"/>
</dbReference>
<evidence type="ECO:0000256" key="1">
    <source>
        <dbReference type="ARBA" id="ARBA00022491"/>
    </source>
</evidence>
<keyword evidence="3" id="KW-0238">DNA-binding</keyword>
<dbReference type="SMART" id="SM00354">
    <property type="entry name" value="HTH_LACI"/>
    <property type="match status" value="1"/>
</dbReference>
<dbReference type="Gene3D" id="1.10.260.40">
    <property type="entry name" value="lambda repressor-like DNA-binding domains"/>
    <property type="match status" value="1"/>
</dbReference>
<dbReference type="InterPro" id="IPR046335">
    <property type="entry name" value="LacI/GalR-like_sensor"/>
</dbReference>
<feature type="domain" description="HTH lacI-type" evidence="6">
    <location>
        <begin position="8"/>
        <end position="49"/>
    </location>
</feature>
<evidence type="ECO:0000313" key="7">
    <source>
        <dbReference type="EMBL" id="PZD95006.1"/>
    </source>
</evidence>
<dbReference type="Pfam" id="PF00356">
    <property type="entry name" value="LacI"/>
    <property type="match status" value="1"/>
</dbReference>
<sequence>MKKKYTTQDIAKMLNISRTTVSKALNQHPSVPQETRRAVMEAAERVGYKSFKDKLKPHTGETASGSRHGRITESDASTYPGTHSGSEAGSASTTPVISSGENEQRRAFAFLINSAMDVLHEGYWMDVLRGVEEAARRHNYEMVFHFASAQDAEKGSLLNKLTHPRLGGILLAGLTDYHYVKAVQELDMPVVSIDGYCRTGTNDLYCDVVLMECEQSVYELTEHLLQHGHREIGFIGDIANCRSFTERWLGFKRALLDAGVSVLPEHCLVAPMPKHYYSLDELEPAIRAMPRLPSAFVCANDLIALQLNKILAQMNIRVPGQMSVTGFDHMTRWWDSSPVQLRLSTVKAIGSELGQRAFEQLLWRMGNPHRPFENIRISSRVLLGDSTGPAPRQL</sequence>
<dbReference type="Proteomes" id="UP000249522">
    <property type="component" value="Unassembled WGS sequence"/>
</dbReference>
<evidence type="ECO:0000313" key="8">
    <source>
        <dbReference type="Proteomes" id="UP000249522"/>
    </source>
</evidence>
<comment type="caution">
    <text evidence="7">The sequence shown here is derived from an EMBL/GenBank/DDBJ whole genome shotgun (WGS) entry which is preliminary data.</text>
</comment>
<dbReference type="PANTHER" id="PTHR30146">
    <property type="entry name" value="LACI-RELATED TRANSCRIPTIONAL REPRESSOR"/>
    <property type="match status" value="1"/>
</dbReference>
<dbReference type="RefSeq" id="WP_111147554.1">
    <property type="nucleotide sequence ID" value="NZ_QKRB01000046.1"/>
</dbReference>
<dbReference type="Pfam" id="PF13377">
    <property type="entry name" value="Peripla_BP_3"/>
    <property type="match status" value="1"/>
</dbReference>
<reference evidence="7 8" key="1">
    <citation type="submission" date="2018-06" db="EMBL/GenBank/DDBJ databases">
        <title>Paenibacillus imtechensis sp. nov.</title>
        <authorList>
            <person name="Pinnaka A.K."/>
            <person name="Singh H."/>
            <person name="Kaur M."/>
        </authorList>
    </citation>
    <scope>NUCLEOTIDE SEQUENCE [LARGE SCALE GENOMIC DNA]</scope>
    <source>
        <strain evidence="7 8">SMB1</strain>
    </source>
</reference>
<evidence type="ECO:0000256" key="3">
    <source>
        <dbReference type="ARBA" id="ARBA00023125"/>
    </source>
</evidence>
<accession>A0A2W1L6W6</accession>